<sequence>MYFQVFGKKPLPKPSAFDLVALAGTEYNPQWMKMPNSASLNQPGTAFVGRCPVGAVRLGQNAGKCEKKTTDK</sequence>
<keyword evidence="2" id="KW-1185">Reference proteome</keyword>
<proteinExistence type="predicted"/>
<evidence type="ECO:0000313" key="1">
    <source>
        <dbReference type="EMBL" id="OIN58662.1"/>
    </source>
</evidence>
<accession>A0A1S2VIT8</accession>
<dbReference type="EMBL" id="MORL01000006">
    <property type="protein sequence ID" value="OIN58662.1"/>
    <property type="molecule type" value="Genomic_DNA"/>
</dbReference>
<comment type="caution">
    <text evidence="1">The sequence shown here is derived from an EMBL/GenBank/DDBJ whole genome shotgun (WGS) entry which is preliminary data.</text>
</comment>
<organism evidence="1 2">
    <name type="scientific">Arsenicibacter rosenii</name>
    <dbReference type="NCBI Taxonomy" id="1750698"/>
    <lineage>
        <taxon>Bacteria</taxon>
        <taxon>Pseudomonadati</taxon>
        <taxon>Bacteroidota</taxon>
        <taxon>Cytophagia</taxon>
        <taxon>Cytophagales</taxon>
        <taxon>Spirosomataceae</taxon>
        <taxon>Arsenicibacter</taxon>
    </lineage>
</organism>
<protein>
    <submittedName>
        <fullName evidence="1">Uncharacterized protein</fullName>
    </submittedName>
</protein>
<gene>
    <name evidence="1" type="ORF">BLX24_13945</name>
</gene>
<name>A0A1S2VIT8_9BACT</name>
<dbReference type="AlphaFoldDB" id="A0A1S2VIT8"/>
<reference evidence="1 2" key="1">
    <citation type="submission" date="2016-10" db="EMBL/GenBank/DDBJ databases">
        <title>Arsenicibacter rosenii gen. nov., sp. nov., an efficient arsenic-methylating bacterium isolated from an arsenic-contaminated paddy soil.</title>
        <authorList>
            <person name="Huang K."/>
        </authorList>
    </citation>
    <scope>NUCLEOTIDE SEQUENCE [LARGE SCALE GENOMIC DNA]</scope>
    <source>
        <strain evidence="1 2">SM-1</strain>
    </source>
</reference>
<evidence type="ECO:0000313" key="2">
    <source>
        <dbReference type="Proteomes" id="UP000181790"/>
    </source>
</evidence>
<dbReference type="Proteomes" id="UP000181790">
    <property type="component" value="Unassembled WGS sequence"/>
</dbReference>